<dbReference type="InterPro" id="IPR031329">
    <property type="entry name" value="NEUT/ALK_ceramidase_N"/>
</dbReference>
<dbReference type="GO" id="GO:0046872">
    <property type="term" value="F:metal ion binding"/>
    <property type="evidence" value="ECO:0007669"/>
    <property type="project" value="UniProtKB-KW"/>
</dbReference>
<dbReference type="PANTHER" id="PTHR12670:SF1">
    <property type="entry name" value="NEUTRAL CERAMIDASE"/>
    <property type="match status" value="1"/>
</dbReference>
<feature type="binding site" evidence="5">
    <location>
        <position position="882"/>
    </location>
    <ligand>
        <name>Zn(2+)</name>
        <dbReference type="ChEBI" id="CHEBI:29105"/>
    </ligand>
</feature>
<keyword evidence="7" id="KW-0812">Transmembrane</keyword>
<organism evidence="10 11">
    <name type="scientific">Purpureocillium lilacinum</name>
    <name type="common">Paecilomyces lilacinus</name>
    <dbReference type="NCBI Taxonomy" id="33203"/>
    <lineage>
        <taxon>Eukaryota</taxon>
        <taxon>Fungi</taxon>
        <taxon>Dikarya</taxon>
        <taxon>Ascomycota</taxon>
        <taxon>Pezizomycotina</taxon>
        <taxon>Sordariomycetes</taxon>
        <taxon>Hypocreomycetidae</taxon>
        <taxon>Hypocreales</taxon>
        <taxon>Ophiocordycipitaceae</taxon>
        <taxon>Purpureocillium</taxon>
    </lineage>
</organism>
<proteinExistence type="inferred from homology"/>
<accession>A0A2U3ELA9</accession>
<feature type="binding site" evidence="5">
    <location>
        <position position="838"/>
    </location>
    <ligand>
        <name>Zn(2+)</name>
        <dbReference type="ChEBI" id="CHEBI:29105"/>
    </ligand>
</feature>
<dbReference type="GO" id="GO:0046512">
    <property type="term" value="P:sphingosine biosynthetic process"/>
    <property type="evidence" value="ECO:0007669"/>
    <property type="project" value="TreeGrafter"/>
</dbReference>
<name>A0A2U3ELA9_PURLI</name>
<dbReference type="GO" id="GO:0046514">
    <property type="term" value="P:ceramide catabolic process"/>
    <property type="evidence" value="ECO:0007669"/>
    <property type="project" value="InterPro"/>
</dbReference>
<keyword evidence="7" id="KW-1133">Transmembrane helix</keyword>
<feature type="domain" description="Neutral/alkaline non-lysosomal ceramidase N-terminal" evidence="8">
    <location>
        <begin position="379"/>
        <end position="910"/>
    </location>
</feature>
<feature type="transmembrane region" description="Helical" evidence="7">
    <location>
        <begin position="315"/>
        <end position="333"/>
    </location>
</feature>
<evidence type="ECO:0000256" key="2">
    <source>
        <dbReference type="ARBA" id="ARBA00011891"/>
    </source>
</evidence>
<dbReference type="InterPro" id="IPR006823">
    <property type="entry name" value="Ceramidase_alk"/>
</dbReference>
<feature type="region of interest" description="Disordered" evidence="6">
    <location>
        <begin position="132"/>
        <end position="171"/>
    </location>
</feature>
<comment type="caution">
    <text evidence="10">The sequence shown here is derived from an EMBL/GenBank/DDBJ whole genome shotgun (WGS) entry which is preliminary data.</text>
</comment>
<evidence type="ECO:0000256" key="3">
    <source>
        <dbReference type="ARBA" id="ARBA00022801"/>
    </source>
</evidence>
<sequence>MDADACARLGRGNCSHAGECFTSSMAVSPGLPMVVQHGGPWECLTSSYPGRPAVPCQAMPSHRRSGCKERHATDARVLRRRGRSQIISTQMARQPPRPSGNGGPMGTPTVVELPEQSAGAAACHAASNTNAPGWAGRLSCSPPQGPKRARRNAPPPTMTQRAPPIHAGGDGDRLRGRLHCFWAAARTKYTLEHALHQLPVWPCQQTTTGRRRLATPGRGLGKLQRTSLDVGHPSVNPVTCLPRASPPSPRHAVCALNRHSPLSARPDQRHDMPQSRRPLSTPGPNNTIPASSPPSVPRGTREDPRRRSRTHLRRHLAVVVVLLCAFVLAYFRAPAWTGAPLLSSDASLHSVWHNISGDAQTNVWASDALPAGDWPEDQYLLGVGKADITGPVVELNMMGYADFAQIGSGLRQRLYSRAFIVGDLHNPSDRFVYLVLDVQSGDTAVRYGIIRGLQALGPRYSMYGHDNVAVSATHSHSGPGAWLNYLLPQITSKGFDQQSYRAIVEGCILSIRRAHESLEPGSLSFGKTKIPNAGINRSLYAYLANPAEERARYNISAHDDGSVEMDMTALKFQRTSDGKNIGVLTWFPTHGTSMQANNTLITGDNKGVAADMFEKAVRGGEMETDDFVAGFSQANMGDVSPNVLGAWCEDGSGQQCSFEDSTCGNGRCNSCRAKGPGSEQDDHGASSCLEIGKRQYEGALRLYESLNTEEPINIQGKGVKAFHEFHDMSNFHFALPNGSTVRTCAAALGYSFGAGTWDEPGAYDIVQHVSTKAKSSFFWRIVTWLLKAPGQDQIECQAPKHILLDVGEVMRPYEWTPNVVDVQTFRVGQLFIIVSPGEATTMAGRRWKEAVAKHGSRTLADDLADREPLVVLGGPSNSYTHYITTEEEYGVQRYEGSSTLYGPHTLAAYIDRTVSSLQHLRSHNAPARKLAASMVLPPDNSNRSFSFIPGVLYDRTPRGLSFGDVVTDVNFSKLRFTRSETAQAVFVGANPRNNLRLEQTYAAVEYRPSPHGAWERVRDDSDWDLTFHWRRTSNIRGTSEVTIAWRIEPWAPSGEYRLRYYGDYKSITGRITPFDGASRAFTVS</sequence>
<comment type="similarity">
    <text evidence="1">Belongs to the neutral ceramidase family.</text>
</comment>
<feature type="region of interest" description="Disordered" evidence="6">
    <location>
        <begin position="206"/>
        <end position="234"/>
    </location>
</feature>
<evidence type="ECO:0000256" key="1">
    <source>
        <dbReference type="ARBA" id="ARBA00009835"/>
    </source>
</evidence>
<feature type="domain" description="Neutral/alkaline non-lysosomal ceramidase C-terminal" evidence="9">
    <location>
        <begin position="933"/>
        <end position="1083"/>
    </location>
</feature>
<dbReference type="GO" id="GO:0005576">
    <property type="term" value="C:extracellular region"/>
    <property type="evidence" value="ECO:0007669"/>
    <property type="project" value="TreeGrafter"/>
</dbReference>
<gene>
    <name evidence="10" type="ORF">PCL_05953</name>
</gene>
<dbReference type="InterPro" id="IPR038445">
    <property type="entry name" value="NCDase_C_sf"/>
</dbReference>
<dbReference type="GO" id="GO:0042759">
    <property type="term" value="P:long-chain fatty acid biosynthetic process"/>
    <property type="evidence" value="ECO:0007669"/>
    <property type="project" value="TreeGrafter"/>
</dbReference>
<protein>
    <recommendedName>
        <fullName evidence="2">ceramidase</fullName>
        <ecNumber evidence="2">3.5.1.23</ecNumber>
    </recommendedName>
</protein>
<evidence type="ECO:0000256" key="4">
    <source>
        <dbReference type="PIRSR" id="PIRSR606823-1"/>
    </source>
</evidence>
<dbReference type="InterPro" id="IPR031331">
    <property type="entry name" value="NEUT/ALK_ceramidase_C"/>
</dbReference>
<reference evidence="10 11" key="1">
    <citation type="journal article" date="2016" name="Front. Microbiol.">
        <title>Genome and transcriptome sequences reveal the specific parasitism of the nematophagous Purpureocillium lilacinum 36-1.</title>
        <authorList>
            <person name="Xie J."/>
            <person name="Li S."/>
            <person name="Mo C."/>
            <person name="Xiao X."/>
            <person name="Peng D."/>
            <person name="Wang G."/>
            <person name="Xiao Y."/>
        </authorList>
    </citation>
    <scope>NUCLEOTIDE SEQUENCE [LARGE SCALE GENOMIC DNA]</scope>
    <source>
        <strain evidence="10 11">36-1</strain>
    </source>
</reference>
<keyword evidence="5" id="KW-0479">Metal-binding</keyword>
<dbReference type="GO" id="GO:0017040">
    <property type="term" value="F:N-acylsphingosine amidohydrolase activity"/>
    <property type="evidence" value="ECO:0007669"/>
    <property type="project" value="UniProtKB-EC"/>
</dbReference>
<feature type="active site" description="Nucleophile" evidence="4">
    <location>
        <position position="640"/>
    </location>
</feature>
<keyword evidence="5" id="KW-0862">Zinc</keyword>
<dbReference type="FunFam" id="2.60.40.2300:FF:000004">
    <property type="entry name" value="Neutral/alkaline nonlysosomal ceramidase, putative"/>
    <property type="match status" value="1"/>
</dbReference>
<evidence type="ECO:0000313" key="10">
    <source>
        <dbReference type="EMBL" id="PWI75295.1"/>
    </source>
</evidence>
<dbReference type="Proteomes" id="UP000245956">
    <property type="component" value="Unassembled WGS sequence"/>
</dbReference>
<dbReference type="GO" id="GO:0016020">
    <property type="term" value="C:membrane"/>
    <property type="evidence" value="ECO:0007669"/>
    <property type="project" value="GOC"/>
</dbReference>
<evidence type="ECO:0000256" key="6">
    <source>
        <dbReference type="SAM" id="MobiDB-lite"/>
    </source>
</evidence>
<evidence type="ECO:0000259" key="8">
    <source>
        <dbReference type="Pfam" id="PF04734"/>
    </source>
</evidence>
<evidence type="ECO:0000259" key="9">
    <source>
        <dbReference type="Pfam" id="PF17048"/>
    </source>
</evidence>
<feature type="binding site" evidence="5">
    <location>
        <position position="590"/>
    </location>
    <ligand>
        <name>Zn(2+)</name>
        <dbReference type="ChEBI" id="CHEBI:29105"/>
    </ligand>
</feature>
<dbReference type="Pfam" id="PF17048">
    <property type="entry name" value="Ceramidse_alk_C"/>
    <property type="match status" value="1"/>
</dbReference>
<dbReference type="EMBL" id="LCWV01000002">
    <property type="protein sequence ID" value="PWI75295.1"/>
    <property type="molecule type" value="Genomic_DNA"/>
</dbReference>
<dbReference type="EC" id="3.5.1.23" evidence="2"/>
<dbReference type="Gene3D" id="2.60.40.2300">
    <property type="entry name" value="Neutral/alkaline non-lysosomal ceramidase, C-terminal domain"/>
    <property type="match status" value="1"/>
</dbReference>
<feature type="binding site" evidence="5">
    <location>
        <position position="474"/>
    </location>
    <ligand>
        <name>Zn(2+)</name>
        <dbReference type="ChEBI" id="CHEBI:29105"/>
    </ligand>
</feature>
<evidence type="ECO:0000256" key="5">
    <source>
        <dbReference type="PIRSR" id="PIRSR606823-2"/>
    </source>
</evidence>
<evidence type="ECO:0000256" key="7">
    <source>
        <dbReference type="SAM" id="Phobius"/>
    </source>
</evidence>
<keyword evidence="3" id="KW-0378">Hydrolase</keyword>
<dbReference type="AlphaFoldDB" id="A0A2U3ELA9"/>
<evidence type="ECO:0000313" key="11">
    <source>
        <dbReference type="Proteomes" id="UP000245956"/>
    </source>
</evidence>
<feature type="region of interest" description="Disordered" evidence="6">
    <location>
        <begin position="78"/>
        <end position="111"/>
    </location>
</feature>
<feature type="region of interest" description="Disordered" evidence="6">
    <location>
        <begin position="262"/>
        <end position="309"/>
    </location>
</feature>
<comment type="cofactor">
    <cofactor evidence="5">
        <name>Zn(2+)</name>
        <dbReference type="ChEBI" id="CHEBI:29105"/>
    </cofactor>
    <text evidence="5">Binds 1 zinc ion per subunit.</text>
</comment>
<dbReference type="Pfam" id="PF04734">
    <property type="entry name" value="Ceramidase_alk"/>
    <property type="match status" value="1"/>
</dbReference>
<keyword evidence="7" id="KW-0472">Membrane</keyword>
<dbReference type="PANTHER" id="PTHR12670">
    <property type="entry name" value="CERAMIDASE"/>
    <property type="match status" value="1"/>
</dbReference>